<feature type="domain" description="Integrase catalytic" evidence="1">
    <location>
        <begin position="123"/>
        <end position="292"/>
    </location>
</feature>
<dbReference type="EMBL" id="FQWF01000030">
    <property type="protein sequence ID" value="SHH22153.1"/>
    <property type="molecule type" value="Genomic_DNA"/>
</dbReference>
<dbReference type="InterPro" id="IPR012337">
    <property type="entry name" value="RNaseH-like_sf"/>
</dbReference>
<dbReference type="Pfam" id="PF00665">
    <property type="entry name" value="rve"/>
    <property type="match status" value="1"/>
</dbReference>
<dbReference type="OrthoDB" id="9815231at2"/>
<evidence type="ECO:0000259" key="1">
    <source>
        <dbReference type="PROSITE" id="PS50994"/>
    </source>
</evidence>
<evidence type="ECO:0000313" key="2">
    <source>
        <dbReference type="EMBL" id="SHH22153.1"/>
    </source>
</evidence>
<dbReference type="InterPro" id="IPR001584">
    <property type="entry name" value="Integrase_cat-core"/>
</dbReference>
<reference evidence="3" key="1">
    <citation type="submission" date="2016-11" db="EMBL/GenBank/DDBJ databases">
        <authorList>
            <person name="Varghese N."/>
            <person name="Submissions S."/>
        </authorList>
    </citation>
    <scope>NUCLEOTIDE SEQUENCE [LARGE SCALE GENOMIC DNA]</scope>
    <source>
        <strain evidence="3">DSM 17659</strain>
    </source>
</reference>
<dbReference type="STRING" id="229205.SAMN05444372_1302"/>
<dbReference type="PANTHER" id="PTHR47515:SF2">
    <property type="entry name" value="INTEGRASE CORE DOMAIN PROTEIN"/>
    <property type="match status" value="1"/>
</dbReference>
<dbReference type="SUPFAM" id="SSF53098">
    <property type="entry name" value="Ribonuclease H-like"/>
    <property type="match status" value="1"/>
</dbReference>
<gene>
    <name evidence="2" type="ORF">SAMN05444372_1302</name>
</gene>
<dbReference type="PROSITE" id="PS50994">
    <property type="entry name" value="INTEGRASE"/>
    <property type="match status" value="1"/>
</dbReference>
<dbReference type="GO" id="GO:0015074">
    <property type="term" value="P:DNA integration"/>
    <property type="evidence" value="ECO:0007669"/>
    <property type="project" value="InterPro"/>
</dbReference>
<dbReference type="Gene3D" id="3.30.420.10">
    <property type="entry name" value="Ribonuclease H-like superfamily/Ribonuclease H"/>
    <property type="match status" value="1"/>
</dbReference>
<dbReference type="InterPro" id="IPR036397">
    <property type="entry name" value="RNaseH_sf"/>
</dbReference>
<dbReference type="RefSeq" id="WP_139257445.1">
    <property type="nucleotide sequence ID" value="NZ_FQWF01000030.1"/>
</dbReference>
<dbReference type="InterPro" id="IPR025948">
    <property type="entry name" value="HTH-like_dom"/>
</dbReference>
<dbReference type="Pfam" id="PF13276">
    <property type="entry name" value="HTH_21"/>
    <property type="match status" value="1"/>
</dbReference>
<dbReference type="AlphaFoldDB" id="A0A1M5R8I1"/>
<organism evidence="2 3">
    <name type="scientific">Flavobacterium micromati</name>
    <dbReference type="NCBI Taxonomy" id="229205"/>
    <lineage>
        <taxon>Bacteria</taxon>
        <taxon>Pseudomonadati</taxon>
        <taxon>Bacteroidota</taxon>
        <taxon>Flavobacteriia</taxon>
        <taxon>Flavobacteriales</taxon>
        <taxon>Flavobacteriaceae</taxon>
        <taxon>Flavobacterium</taxon>
    </lineage>
</organism>
<evidence type="ECO:0000313" key="3">
    <source>
        <dbReference type="Proteomes" id="UP000184020"/>
    </source>
</evidence>
<accession>A0A1M5R8I1</accession>
<sequence length="361" mass="42924">MRSYIFQGVKRAVAFQISGITKHQYYYQKKKTKQGRGCSIVTFYTDISGEKVEVSNDIIIHEIKQIHKDPETDYGYQKMEASLQIKGYDINHKKVYRLMKESQLLKEKHQKPSKNRVKYRKVFPSQPFEVLEMDIKFVWVEQYKMHCYVLTTIDTFTRVVLHWMVAYSIKKQDVKQAWKHIIINHLQPNNCIEKGINIEVRNDNDSRFSAKLIQDFFKENHLNQVFTHPYTPQENGHIESFHAILAKKLRPYNFWSIDELEGVLTLFYEKYNNERLHSSVCNLPPNIFLECWNKELIEQKRDEKKWKITFKLKIPYNQISGNTSLKCSSLQNLEIPPFLADELNFNKNEMIRPETSLQTSV</sequence>
<dbReference type="GO" id="GO:0003676">
    <property type="term" value="F:nucleic acid binding"/>
    <property type="evidence" value="ECO:0007669"/>
    <property type="project" value="InterPro"/>
</dbReference>
<proteinExistence type="predicted"/>
<dbReference type="PANTHER" id="PTHR47515">
    <property type="entry name" value="LOW CALCIUM RESPONSE LOCUS PROTEIN T"/>
    <property type="match status" value="1"/>
</dbReference>
<keyword evidence="3" id="KW-1185">Reference proteome</keyword>
<name>A0A1M5R8I1_9FLAO</name>
<dbReference type="Proteomes" id="UP000184020">
    <property type="component" value="Unassembled WGS sequence"/>
</dbReference>
<protein>
    <submittedName>
        <fullName evidence="2">Transposase InsO and inactivated derivatives</fullName>
    </submittedName>
</protein>